<dbReference type="Proteomes" id="UP001054945">
    <property type="component" value="Unassembled WGS sequence"/>
</dbReference>
<comment type="caution">
    <text evidence="3">The sequence shown here is derived from an EMBL/GenBank/DDBJ whole genome shotgun (WGS) entry which is preliminary data.</text>
</comment>
<feature type="region of interest" description="Disordered" evidence="1">
    <location>
        <begin position="52"/>
        <end position="72"/>
    </location>
</feature>
<evidence type="ECO:0000313" key="3">
    <source>
        <dbReference type="EMBL" id="GIZ00026.1"/>
    </source>
</evidence>
<feature type="region of interest" description="Disordered" evidence="1">
    <location>
        <begin position="106"/>
        <end position="135"/>
    </location>
</feature>
<reference evidence="3 4" key="1">
    <citation type="submission" date="2021-06" db="EMBL/GenBank/DDBJ databases">
        <title>Caerostris extrusa draft genome.</title>
        <authorList>
            <person name="Kono N."/>
            <person name="Arakawa K."/>
        </authorList>
    </citation>
    <scope>NUCLEOTIDE SEQUENCE [LARGE SCALE GENOMIC DNA]</scope>
</reference>
<evidence type="ECO:0000256" key="1">
    <source>
        <dbReference type="SAM" id="MobiDB-lite"/>
    </source>
</evidence>
<gene>
    <name evidence="3" type="ORF">CEXT_97461</name>
</gene>
<dbReference type="AlphaFoldDB" id="A0AAV4Y0P6"/>
<keyword evidence="4" id="KW-1185">Reference proteome</keyword>
<protein>
    <submittedName>
        <fullName evidence="3">Uncharacterized protein</fullName>
    </submittedName>
</protein>
<evidence type="ECO:0000313" key="4">
    <source>
        <dbReference type="Proteomes" id="UP001054945"/>
    </source>
</evidence>
<sequence>MLIIVIFMSLDATTAASSPTTSPLNAAWDHNPSDATTASPWITSSLTVLQEEEISGTKKSSPNNNNEDCCDKNEELHHTVVLENGTAFKKSMLVDDEDDEDVQLHDHRIHCSSSPRPPVGRVHPWEKGTCSHIER</sequence>
<proteinExistence type="predicted"/>
<feature type="signal peptide" evidence="2">
    <location>
        <begin position="1"/>
        <end position="16"/>
    </location>
</feature>
<feature type="chain" id="PRO_5043842608" evidence="2">
    <location>
        <begin position="17"/>
        <end position="135"/>
    </location>
</feature>
<dbReference type="EMBL" id="BPLR01001103">
    <property type="protein sequence ID" value="GIZ00026.1"/>
    <property type="molecule type" value="Genomic_DNA"/>
</dbReference>
<evidence type="ECO:0000256" key="2">
    <source>
        <dbReference type="SAM" id="SignalP"/>
    </source>
</evidence>
<accession>A0AAV4Y0P6</accession>
<name>A0AAV4Y0P6_CAEEX</name>
<keyword evidence="2" id="KW-0732">Signal</keyword>
<organism evidence="3 4">
    <name type="scientific">Caerostris extrusa</name>
    <name type="common">Bark spider</name>
    <name type="synonym">Caerostris bankana</name>
    <dbReference type="NCBI Taxonomy" id="172846"/>
    <lineage>
        <taxon>Eukaryota</taxon>
        <taxon>Metazoa</taxon>
        <taxon>Ecdysozoa</taxon>
        <taxon>Arthropoda</taxon>
        <taxon>Chelicerata</taxon>
        <taxon>Arachnida</taxon>
        <taxon>Araneae</taxon>
        <taxon>Araneomorphae</taxon>
        <taxon>Entelegynae</taxon>
        <taxon>Araneoidea</taxon>
        <taxon>Araneidae</taxon>
        <taxon>Caerostris</taxon>
    </lineage>
</organism>